<dbReference type="PANTHER" id="PTHR31223:SF70">
    <property type="entry name" value="LOG FAMILY PROTEIN YJL055W"/>
    <property type="match status" value="1"/>
</dbReference>
<evidence type="ECO:0000313" key="5">
    <source>
        <dbReference type="EMBL" id="MBK1875851.1"/>
    </source>
</evidence>
<comment type="similarity">
    <text evidence="2">Belongs to the LOG family.</text>
</comment>
<dbReference type="Pfam" id="PF03641">
    <property type="entry name" value="Lysine_decarbox"/>
    <property type="match status" value="1"/>
</dbReference>
<evidence type="ECO:0000256" key="3">
    <source>
        <dbReference type="ARBA" id="ARBA00011985"/>
    </source>
</evidence>
<proteinExistence type="inferred from homology"/>
<dbReference type="EC" id="3.2.2.4" evidence="3"/>
<dbReference type="RefSeq" id="WP_200354066.1">
    <property type="nucleotide sequence ID" value="NZ_JAENIL010000004.1"/>
</dbReference>
<dbReference type="GO" id="GO:0008714">
    <property type="term" value="F:AMP nucleosidase activity"/>
    <property type="evidence" value="ECO:0007669"/>
    <property type="project" value="UniProtKB-EC"/>
</dbReference>
<dbReference type="AlphaFoldDB" id="A0A934RW25"/>
<comment type="caution">
    <text evidence="5">The sequence shown here is derived from an EMBL/GenBank/DDBJ whole genome shotgun (WGS) entry which is preliminary data.</text>
</comment>
<dbReference type="Gene3D" id="3.40.50.450">
    <property type="match status" value="2"/>
</dbReference>
<comment type="catalytic activity">
    <reaction evidence="1">
        <text>AMP + H2O = D-ribose 5-phosphate + adenine</text>
        <dbReference type="Rhea" id="RHEA:20129"/>
        <dbReference type="ChEBI" id="CHEBI:15377"/>
        <dbReference type="ChEBI" id="CHEBI:16708"/>
        <dbReference type="ChEBI" id="CHEBI:78346"/>
        <dbReference type="ChEBI" id="CHEBI:456215"/>
        <dbReference type="EC" id="3.2.2.4"/>
    </reaction>
</comment>
<name>A0A934RW25_9BACT</name>
<dbReference type="PANTHER" id="PTHR31223">
    <property type="entry name" value="LOG FAMILY PROTEIN YJL055W"/>
    <property type="match status" value="1"/>
</dbReference>
<dbReference type="InterPro" id="IPR031100">
    <property type="entry name" value="LOG_fam"/>
</dbReference>
<protein>
    <recommendedName>
        <fullName evidence="4">AMP nucleosidase</fullName>
        <ecNumber evidence="3">3.2.2.4</ecNumber>
    </recommendedName>
    <alternativeName>
        <fullName evidence="4">AMP nucleosidase</fullName>
    </alternativeName>
</protein>
<dbReference type="Proteomes" id="UP000617628">
    <property type="component" value="Unassembled WGS sequence"/>
</dbReference>
<keyword evidence="6" id="KW-1185">Reference proteome</keyword>
<gene>
    <name evidence="5" type="ORF">JIN87_03165</name>
</gene>
<organism evidence="5 6">
    <name type="scientific">Pelagicoccus mobilis</name>
    <dbReference type="NCBI Taxonomy" id="415221"/>
    <lineage>
        <taxon>Bacteria</taxon>
        <taxon>Pseudomonadati</taxon>
        <taxon>Verrucomicrobiota</taxon>
        <taxon>Opitutia</taxon>
        <taxon>Puniceicoccales</taxon>
        <taxon>Pelagicoccaceae</taxon>
        <taxon>Pelagicoccus</taxon>
    </lineage>
</organism>
<evidence type="ECO:0000256" key="2">
    <source>
        <dbReference type="ARBA" id="ARBA00006763"/>
    </source>
</evidence>
<dbReference type="NCBIfam" id="TIGR00730">
    <property type="entry name" value="Rossman fold protein, TIGR00730 family"/>
    <property type="match status" value="1"/>
</dbReference>
<evidence type="ECO:0000256" key="4">
    <source>
        <dbReference type="ARBA" id="ARBA00031983"/>
    </source>
</evidence>
<dbReference type="GO" id="GO:0009691">
    <property type="term" value="P:cytokinin biosynthetic process"/>
    <property type="evidence" value="ECO:0007669"/>
    <property type="project" value="InterPro"/>
</dbReference>
<evidence type="ECO:0000313" key="6">
    <source>
        <dbReference type="Proteomes" id="UP000617628"/>
    </source>
</evidence>
<evidence type="ECO:0000256" key="1">
    <source>
        <dbReference type="ARBA" id="ARBA00000274"/>
    </source>
</evidence>
<dbReference type="EMBL" id="JAENIL010000004">
    <property type="protein sequence ID" value="MBK1875851.1"/>
    <property type="molecule type" value="Genomic_DNA"/>
</dbReference>
<reference evidence="5" key="1">
    <citation type="submission" date="2021-01" db="EMBL/GenBank/DDBJ databases">
        <title>Modified the classification status of verrucomicrobia.</title>
        <authorList>
            <person name="Feng X."/>
        </authorList>
    </citation>
    <scope>NUCLEOTIDE SEQUENCE</scope>
    <source>
        <strain evidence="5">KCTC 13126</strain>
    </source>
</reference>
<dbReference type="SUPFAM" id="SSF102405">
    <property type="entry name" value="MCP/YpsA-like"/>
    <property type="match status" value="2"/>
</dbReference>
<accession>A0A934RW25</accession>
<dbReference type="InterPro" id="IPR005269">
    <property type="entry name" value="LOG"/>
</dbReference>
<sequence length="351" mass="38698">MPIVRLSGTIEGKNDPNRETRARMLYQLFASGWDIYNSNGDQRITLSNIEKKVVESDAFVFMPGATLEDLFKAVSIFVGYQTLDEYLFGKATVILNSDRTWDPMFGLLDRLRELGTIKQDYRGFLLQAGSPESVVGSLERVHEEGLPDVERKKIMTCDTDSYELEYSGDLLANICVFCSASLRDPSYLEEGYELGRMLAAGGYGCVSGAGTTGVMGEVVRGSVEAGGWTGGSNVPHIIELEGLPKGLTSFWLKPDIYTRMEVMIENSDAFVVFPGGAGTVQEMLALLIFRQMGSRLMAQKTIIIFNRPLPDGGGFWDPLVQMLAPWAQSGFFQVAESLSEVMRIIGTQVSK</sequence>
<dbReference type="GO" id="GO:0005829">
    <property type="term" value="C:cytosol"/>
    <property type="evidence" value="ECO:0007669"/>
    <property type="project" value="TreeGrafter"/>
</dbReference>